<keyword evidence="1" id="KW-1133">Transmembrane helix</keyword>
<protein>
    <submittedName>
        <fullName evidence="2">Uncharacterized protein</fullName>
    </submittedName>
</protein>
<dbReference type="AlphaFoldDB" id="A0A2P2KL21"/>
<reference evidence="2" key="1">
    <citation type="submission" date="2018-02" db="EMBL/GenBank/DDBJ databases">
        <title>Rhizophora mucronata_Transcriptome.</title>
        <authorList>
            <person name="Meera S.P."/>
            <person name="Sreeshan A."/>
            <person name="Augustine A."/>
        </authorList>
    </citation>
    <scope>NUCLEOTIDE SEQUENCE</scope>
    <source>
        <tissue evidence="2">Leaf</tissue>
    </source>
</reference>
<name>A0A2P2KL21_RHIMU</name>
<dbReference type="EMBL" id="GGEC01025906">
    <property type="protein sequence ID" value="MBX06390.1"/>
    <property type="molecule type" value="Transcribed_RNA"/>
</dbReference>
<feature type="transmembrane region" description="Helical" evidence="1">
    <location>
        <begin position="41"/>
        <end position="62"/>
    </location>
</feature>
<keyword evidence="1" id="KW-0472">Membrane</keyword>
<evidence type="ECO:0000313" key="2">
    <source>
        <dbReference type="EMBL" id="MBX06390.1"/>
    </source>
</evidence>
<sequence length="90" mass="10535">MDFLCPLRSSQMYWSLTCVGKTMYPFYGSSLRRLWCSRSCLLSWFLLCSLTGLFHIAIPSLLRTGFIWNSLRDTLLSLRVKLMAQTMRRS</sequence>
<accession>A0A2P2KL21</accession>
<organism evidence="2">
    <name type="scientific">Rhizophora mucronata</name>
    <name type="common">Asiatic mangrove</name>
    <dbReference type="NCBI Taxonomy" id="61149"/>
    <lineage>
        <taxon>Eukaryota</taxon>
        <taxon>Viridiplantae</taxon>
        <taxon>Streptophyta</taxon>
        <taxon>Embryophyta</taxon>
        <taxon>Tracheophyta</taxon>
        <taxon>Spermatophyta</taxon>
        <taxon>Magnoliopsida</taxon>
        <taxon>eudicotyledons</taxon>
        <taxon>Gunneridae</taxon>
        <taxon>Pentapetalae</taxon>
        <taxon>rosids</taxon>
        <taxon>fabids</taxon>
        <taxon>Malpighiales</taxon>
        <taxon>Rhizophoraceae</taxon>
        <taxon>Rhizophora</taxon>
    </lineage>
</organism>
<keyword evidence="1" id="KW-0812">Transmembrane</keyword>
<proteinExistence type="predicted"/>
<evidence type="ECO:0000256" key="1">
    <source>
        <dbReference type="SAM" id="Phobius"/>
    </source>
</evidence>